<comment type="caution">
    <text evidence="1">The sequence shown here is derived from an EMBL/GenBank/DDBJ whole genome shotgun (WGS) entry which is preliminary data.</text>
</comment>
<protein>
    <submittedName>
        <fullName evidence="1">Uncharacterized protein</fullName>
    </submittedName>
</protein>
<dbReference type="AlphaFoldDB" id="A0A5B7HUP1"/>
<reference evidence="1 2" key="1">
    <citation type="submission" date="2019-05" db="EMBL/GenBank/DDBJ databases">
        <title>Another draft genome of Portunus trituberculatus and its Hox gene families provides insights of decapod evolution.</title>
        <authorList>
            <person name="Jeong J.-H."/>
            <person name="Song I."/>
            <person name="Kim S."/>
            <person name="Choi T."/>
            <person name="Kim D."/>
            <person name="Ryu S."/>
            <person name="Kim W."/>
        </authorList>
    </citation>
    <scope>NUCLEOTIDE SEQUENCE [LARGE SCALE GENOMIC DNA]</scope>
    <source>
        <tissue evidence="1">Muscle</tissue>
    </source>
</reference>
<dbReference type="EMBL" id="VSRR010036882">
    <property type="protein sequence ID" value="MPC73479.1"/>
    <property type="molecule type" value="Genomic_DNA"/>
</dbReference>
<sequence>MFLFTSVFKIRGYGTVLWLYPREKELVTTKIWSFQGPETPVLVRGVVRCAVARNVRVDGGVAACSYSVCRERDIIRIHLEYRPLAHYGTQVLNSGHRAGSCYHERSAIVMSPRQTSCCSPYDSCYNSPSLPASRLCPSYTPGHLCATVAPSSSQPRYRWIISVSKSGQLGRDN</sequence>
<name>A0A5B7HUP1_PORTR</name>
<proteinExistence type="predicted"/>
<dbReference type="Proteomes" id="UP000324222">
    <property type="component" value="Unassembled WGS sequence"/>
</dbReference>
<evidence type="ECO:0000313" key="1">
    <source>
        <dbReference type="EMBL" id="MPC73479.1"/>
    </source>
</evidence>
<accession>A0A5B7HUP1</accession>
<keyword evidence="2" id="KW-1185">Reference proteome</keyword>
<gene>
    <name evidence="1" type="ORF">E2C01_067810</name>
</gene>
<evidence type="ECO:0000313" key="2">
    <source>
        <dbReference type="Proteomes" id="UP000324222"/>
    </source>
</evidence>
<organism evidence="1 2">
    <name type="scientific">Portunus trituberculatus</name>
    <name type="common">Swimming crab</name>
    <name type="synonym">Neptunus trituberculatus</name>
    <dbReference type="NCBI Taxonomy" id="210409"/>
    <lineage>
        <taxon>Eukaryota</taxon>
        <taxon>Metazoa</taxon>
        <taxon>Ecdysozoa</taxon>
        <taxon>Arthropoda</taxon>
        <taxon>Crustacea</taxon>
        <taxon>Multicrustacea</taxon>
        <taxon>Malacostraca</taxon>
        <taxon>Eumalacostraca</taxon>
        <taxon>Eucarida</taxon>
        <taxon>Decapoda</taxon>
        <taxon>Pleocyemata</taxon>
        <taxon>Brachyura</taxon>
        <taxon>Eubrachyura</taxon>
        <taxon>Portunoidea</taxon>
        <taxon>Portunidae</taxon>
        <taxon>Portuninae</taxon>
        <taxon>Portunus</taxon>
    </lineage>
</organism>